<dbReference type="InterPro" id="IPR015946">
    <property type="entry name" value="KH_dom-like_a/b"/>
</dbReference>
<dbReference type="EMBL" id="CP018082">
    <property type="protein sequence ID" value="APE32718.1"/>
    <property type="molecule type" value="Genomic_DNA"/>
</dbReference>
<dbReference type="Proteomes" id="UP000183810">
    <property type="component" value="Chromosome"/>
</dbReference>
<dbReference type="PANTHER" id="PTHR35368">
    <property type="entry name" value="HYDROPEROXIDE REDUCTASE"/>
    <property type="match status" value="1"/>
</dbReference>
<dbReference type="InterPro" id="IPR036102">
    <property type="entry name" value="OsmC/Ohrsf"/>
</dbReference>
<proteinExistence type="predicted"/>
<dbReference type="InterPro" id="IPR052924">
    <property type="entry name" value="OsmC/Ohr_hydroprdx_reductase"/>
</dbReference>
<protein>
    <recommendedName>
        <fullName evidence="3">Osmotically inducible protein OsmC</fullName>
    </recommendedName>
</protein>
<dbReference type="PANTHER" id="PTHR35368:SF1">
    <property type="entry name" value="HYDROPEROXIDE REDUCTASE"/>
    <property type="match status" value="1"/>
</dbReference>
<dbReference type="KEGG" id="nsl:BOX37_00580"/>
<evidence type="ECO:0008006" key="3">
    <source>
        <dbReference type="Google" id="ProtNLM"/>
    </source>
</evidence>
<evidence type="ECO:0000313" key="1">
    <source>
        <dbReference type="EMBL" id="APE32718.1"/>
    </source>
</evidence>
<dbReference type="SUPFAM" id="SSF82784">
    <property type="entry name" value="OsmC-like"/>
    <property type="match status" value="1"/>
</dbReference>
<keyword evidence="2" id="KW-1185">Reference proteome</keyword>
<organism evidence="1 2">
    <name type="scientific">Nocardia mangyaensis</name>
    <dbReference type="NCBI Taxonomy" id="2213200"/>
    <lineage>
        <taxon>Bacteria</taxon>
        <taxon>Bacillati</taxon>
        <taxon>Actinomycetota</taxon>
        <taxon>Actinomycetes</taxon>
        <taxon>Mycobacteriales</taxon>
        <taxon>Nocardiaceae</taxon>
        <taxon>Nocardia</taxon>
    </lineage>
</organism>
<reference evidence="1" key="1">
    <citation type="submission" date="2016-11" db="EMBL/GenBank/DDBJ databases">
        <authorList>
            <person name="Jaros S."/>
            <person name="Januszkiewicz K."/>
            <person name="Wedrychowicz H."/>
        </authorList>
    </citation>
    <scope>NUCLEOTIDE SEQUENCE [LARGE SCALE GENOMIC DNA]</scope>
    <source>
        <strain evidence="1">Y48</strain>
    </source>
</reference>
<evidence type="ECO:0000313" key="2">
    <source>
        <dbReference type="Proteomes" id="UP000183810"/>
    </source>
</evidence>
<gene>
    <name evidence="1" type="ORF">BOX37_00580</name>
</gene>
<dbReference type="OrthoDB" id="9811389at2"/>
<dbReference type="Gene3D" id="3.30.300.20">
    <property type="match status" value="1"/>
</dbReference>
<accession>A0A1J0VL28</accession>
<dbReference type="RefSeq" id="WP_071925738.1">
    <property type="nucleotide sequence ID" value="NZ_CP018082.1"/>
</dbReference>
<dbReference type="AlphaFoldDB" id="A0A1J0VL28"/>
<name>A0A1J0VL28_9NOCA</name>
<sequence length="104" mass="10547">MTTTAELKALQAPVKQRYRDDPAAAITALRADGSFADLGITCTVRTFAGPVRAGLHRATGGDGTDACSGDMLLEAIVACAGVTCRSVATALGLPITAATRPRSA</sequence>